<dbReference type="AlphaFoldDB" id="A0ABD1M3L0"/>
<comment type="caution">
    <text evidence="1">The sequence shown here is derived from an EMBL/GenBank/DDBJ whole genome shotgun (WGS) entry which is preliminary data.</text>
</comment>
<evidence type="ECO:0000313" key="2">
    <source>
        <dbReference type="Proteomes" id="UP001603857"/>
    </source>
</evidence>
<gene>
    <name evidence="1" type="ORF">Fmac_017971</name>
</gene>
<proteinExistence type="predicted"/>
<evidence type="ECO:0000313" key="1">
    <source>
        <dbReference type="EMBL" id="KAL2330390.1"/>
    </source>
</evidence>
<reference evidence="1 2" key="1">
    <citation type="submission" date="2024-08" db="EMBL/GenBank/DDBJ databases">
        <title>Insights into the chromosomal genome structure of Flemingia macrophylla.</title>
        <authorList>
            <person name="Ding Y."/>
            <person name="Zhao Y."/>
            <person name="Bi W."/>
            <person name="Wu M."/>
            <person name="Zhao G."/>
            <person name="Gong Y."/>
            <person name="Li W."/>
            <person name="Zhang P."/>
        </authorList>
    </citation>
    <scope>NUCLEOTIDE SEQUENCE [LARGE SCALE GENOMIC DNA]</scope>
    <source>
        <strain evidence="1">DYQJB</strain>
        <tissue evidence="1">Leaf</tissue>
    </source>
</reference>
<accession>A0ABD1M3L0</accession>
<name>A0ABD1M3L0_9FABA</name>
<sequence>MIGLKEKAPTNFMPVAAVRRGGGKFFRMTGLKGHVMMRAFIVLTSEEGGSCSDQCDIGSDACTTTLTHTIDGRRGSIYRRGGNLGIGSPIRSTTALWLLYFSSSFLCNSLDQTSLVISRPSRLAYNRKDSKR</sequence>
<dbReference type="Proteomes" id="UP001603857">
    <property type="component" value="Unassembled WGS sequence"/>
</dbReference>
<organism evidence="1 2">
    <name type="scientific">Flemingia macrophylla</name>
    <dbReference type="NCBI Taxonomy" id="520843"/>
    <lineage>
        <taxon>Eukaryota</taxon>
        <taxon>Viridiplantae</taxon>
        <taxon>Streptophyta</taxon>
        <taxon>Embryophyta</taxon>
        <taxon>Tracheophyta</taxon>
        <taxon>Spermatophyta</taxon>
        <taxon>Magnoliopsida</taxon>
        <taxon>eudicotyledons</taxon>
        <taxon>Gunneridae</taxon>
        <taxon>Pentapetalae</taxon>
        <taxon>rosids</taxon>
        <taxon>fabids</taxon>
        <taxon>Fabales</taxon>
        <taxon>Fabaceae</taxon>
        <taxon>Papilionoideae</taxon>
        <taxon>50 kb inversion clade</taxon>
        <taxon>NPAAA clade</taxon>
        <taxon>indigoferoid/millettioid clade</taxon>
        <taxon>Phaseoleae</taxon>
        <taxon>Flemingia</taxon>
    </lineage>
</organism>
<protein>
    <submittedName>
        <fullName evidence="1">Uncharacterized protein</fullName>
    </submittedName>
</protein>
<dbReference type="EMBL" id="JBGMDY010000006">
    <property type="protein sequence ID" value="KAL2330390.1"/>
    <property type="molecule type" value="Genomic_DNA"/>
</dbReference>
<keyword evidence="2" id="KW-1185">Reference proteome</keyword>